<organism evidence="7 8">
    <name type="scientific">Fulvivirga kasyanovii</name>
    <dbReference type="NCBI Taxonomy" id="396812"/>
    <lineage>
        <taxon>Bacteria</taxon>
        <taxon>Pseudomonadati</taxon>
        <taxon>Bacteroidota</taxon>
        <taxon>Cytophagia</taxon>
        <taxon>Cytophagales</taxon>
        <taxon>Fulvivirgaceae</taxon>
        <taxon>Fulvivirga</taxon>
    </lineage>
</organism>
<evidence type="ECO:0000256" key="4">
    <source>
        <dbReference type="SAM" id="SignalP"/>
    </source>
</evidence>
<accession>A0ABW9RVI2</accession>
<dbReference type="PANTHER" id="PTHR12143:SF39">
    <property type="entry name" value="SECRETED PROTEIN"/>
    <property type="match status" value="1"/>
</dbReference>
<dbReference type="Gene3D" id="3.30.2080.10">
    <property type="entry name" value="GH92 mannosidase domain"/>
    <property type="match status" value="1"/>
</dbReference>
<dbReference type="Proteomes" id="UP000798808">
    <property type="component" value="Unassembled WGS sequence"/>
</dbReference>
<dbReference type="GO" id="GO:0016787">
    <property type="term" value="F:hydrolase activity"/>
    <property type="evidence" value="ECO:0007669"/>
    <property type="project" value="UniProtKB-KW"/>
</dbReference>
<keyword evidence="4" id="KW-0732">Signal</keyword>
<feature type="domain" description="Glycosyl hydrolase family 92 N-terminal" evidence="6">
    <location>
        <begin position="25"/>
        <end position="280"/>
    </location>
</feature>
<feature type="domain" description="Glycosyl hydrolase family 92" evidence="5">
    <location>
        <begin position="286"/>
        <end position="747"/>
    </location>
</feature>
<sequence>MKGLSIYLFILALASPAIAQDYTDYVNPFIGTSNYGATHPGAVLPAGMASVTPFNVAYKKGQGNVFEKDSEWHSRSYVHENNFLTGFSHVNLSGVGCPELGSILLMPTTGALELDPEKYGTTYSKEQAYPGYYSNHLNKYNIKSEVSATMRSGISRYTFPGGEAHILLNLGLGLTNETGAMLKIVSDTEIEGYKLIGTFCYNPEDVRPVYFVAKFSKPASNYGAWKKMPEYSAEATWTKYSGKYKPYYQYRNEMAGDNIGAFFTYDSRKGETIEVKIGISYVSIENARENLKKEQPGFNLDQTAYKAQTAWEQRLKRIEVQGGTHEEKTIFYTALYHTLIHPNIIQDVNGDYPLMGTHGTGNTKGNRYTVFSLWDTYRNLHPLLSLAYPELQSDLVNSMLGMYEESGWLPKWELMGMETEVMVGDPATPVIADTYLRGIRDFDINLAYEAIKKSAMPQKDGNKLRPGLEKYIELGYIPENTYDGLWGTVSTSLEYNIADWNIAQLAKALNKDKDYKYFSKRALSYRNYFDKSTGMLRPRMKDGSWLTPFDPQAGANFEPVIGFVEGNAWQYRFYVPHDIPGIIKLVGGDRPFSRALQTCFDENNYDMANEPDITYPFLFNYVKGEEWRTQQKVRELIQKYYTNAPEGIPGNDDTGTLSAWLVFSMMGIYPHCPGDMTYALTSPVFDLVTIHLNDKYYKGKTLMIKAEKSSSDALYIDEMILNGKPFNKYFISHQELTNGANLTFKLKANHQ</sequence>
<evidence type="ECO:0000313" key="7">
    <source>
        <dbReference type="EMBL" id="MTI28066.1"/>
    </source>
</evidence>
<dbReference type="InterPro" id="IPR005887">
    <property type="entry name" value="GH92_a_mannosidase_put"/>
</dbReference>
<evidence type="ECO:0000259" key="5">
    <source>
        <dbReference type="Pfam" id="PF07971"/>
    </source>
</evidence>
<name>A0ABW9RVI2_9BACT</name>
<dbReference type="InterPro" id="IPR050883">
    <property type="entry name" value="PNGase"/>
</dbReference>
<evidence type="ECO:0000256" key="2">
    <source>
        <dbReference type="ARBA" id="ARBA00011245"/>
    </source>
</evidence>
<dbReference type="InterPro" id="IPR012939">
    <property type="entry name" value="Glyco_hydro_92"/>
</dbReference>
<dbReference type="InterPro" id="IPR014718">
    <property type="entry name" value="GH-type_carb-bd"/>
</dbReference>
<comment type="cofactor">
    <cofactor evidence="1">
        <name>Ca(2+)</name>
        <dbReference type="ChEBI" id="CHEBI:29108"/>
    </cofactor>
</comment>
<dbReference type="InterPro" id="IPR008928">
    <property type="entry name" value="6-hairpin_glycosidase_sf"/>
</dbReference>
<dbReference type="EMBL" id="SMLW01000652">
    <property type="protein sequence ID" value="MTI28066.1"/>
    <property type="molecule type" value="Genomic_DNA"/>
</dbReference>
<keyword evidence="3" id="KW-0106">Calcium</keyword>
<gene>
    <name evidence="7" type="ORF">E1163_24130</name>
</gene>
<dbReference type="SUPFAM" id="SSF48208">
    <property type="entry name" value="Six-hairpin glycosidases"/>
    <property type="match status" value="1"/>
</dbReference>
<keyword evidence="8" id="KW-1185">Reference proteome</keyword>
<dbReference type="InterPro" id="IPR041371">
    <property type="entry name" value="GH92_N"/>
</dbReference>
<feature type="chain" id="PRO_5046599617" evidence="4">
    <location>
        <begin position="20"/>
        <end position="751"/>
    </location>
</feature>
<evidence type="ECO:0000259" key="6">
    <source>
        <dbReference type="Pfam" id="PF17678"/>
    </source>
</evidence>
<protein>
    <submittedName>
        <fullName evidence="7">Glycoside hydrolase family 92 protein</fullName>
    </submittedName>
</protein>
<reference evidence="7 8" key="1">
    <citation type="submission" date="2019-02" db="EMBL/GenBank/DDBJ databases">
        <authorList>
            <person name="Goldberg S.R."/>
            <person name="Haltli B.A."/>
            <person name="Correa H."/>
            <person name="Russell K.G."/>
        </authorList>
    </citation>
    <scope>NUCLEOTIDE SEQUENCE [LARGE SCALE GENOMIC DNA]</scope>
    <source>
        <strain evidence="7 8">JCM 16186</strain>
    </source>
</reference>
<comment type="caution">
    <text evidence="7">The sequence shown here is derived from an EMBL/GenBank/DDBJ whole genome shotgun (WGS) entry which is preliminary data.</text>
</comment>
<dbReference type="Gene3D" id="1.20.1610.10">
    <property type="entry name" value="alpha-1,2-mannosidases domains"/>
    <property type="match status" value="1"/>
</dbReference>
<dbReference type="Gene3D" id="2.70.98.10">
    <property type="match status" value="1"/>
</dbReference>
<feature type="signal peptide" evidence="4">
    <location>
        <begin position="1"/>
        <end position="19"/>
    </location>
</feature>
<evidence type="ECO:0000256" key="3">
    <source>
        <dbReference type="ARBA" id="ARBA00022837"/>
    </source>
</evidence>
<dbReference type="PANTHER" id="PTHR12143">
    <property type="entry name" value="PEPTIDE N-GLYCANASE PNGASE -RELATED"/>
    <property type="match status" value="1"/>
</dbReference>
<dbReference type="Gene3D" id="1.20.1050.60">
    <property type="entry name" value="alpha-1,2-mannosidase"/>
    <property type="match status" value="1"/>
</dbReference>
<keyword evidence="7" id="KW-0378">Hydrolase</keyword>
<evidence type="ECO:0000256" key="1">
    <source>
        <dbReference type="ARBA" id="ARBA00001913"/>
    </source>
</evidence>
<evidence type="ECO:0000313" key="8">
    <source>
        <dbReference type="Proteomes" id="UP000798808"/>
    </source>
</evidence>
<dbReference type="NCBIfam" id="TIGR01180">
    <property type="entry name" value="aman2_put"/>
    <property type="match status" value="1"/>
</dbReference>
<proteinExistence type="predicted"/>
<dbReference type="Pfam" id="PF17678">
    <property type="entry name" value="Glyco_hydro_92N"/>
    <property type="match status" value="1"/>
</dbReference>
<comment type="subunit">
    <text evidence="2">Monomer.</text>
</comment>
<dbReference type="Pfam" id="PF07971">
    <property type="entry name" value="Glyco_hydro_92"/>
    <property type="match status" value="1"/>
</dbReference>